<gene>
    <name evidence="1" type="ORF">S06H3_03569</name>
</gene>
<accession>X1KS05</accession>
<comment type="caution">
    <text evidence="1">The sequence shown here is derived from an EMBL/GenBank/DDBJ whole genome shotgun (WGS) entry which is preliminary data.</text>
</comment>
<sequence length="66" mass="7372">MISLLKRKNNKGKNLIALVDGEHYPQVTYDAVAMLKKIYPGNFKGIIFLGGTEKLVKAPRSLEVIK</sequence>
<reference evidence="1" key="1">
    <citation type="journal article" date="2014" name="Front. Microbiol.">
        <title>High frequency of phylogenetically diverse reductive dehalogenase-homologous genes in deep subseafloor sedimentary metagenomes.</title>
        <authorList>
            <person name="Kawai M."/>
            <person name="Futagami T."/>
            <person name="Toyoda A."/>
            <person name="Takaki Y."/>
            <person name="Nishi S."/>
            <person name="Hori S."/>
            <person name="Arai W."/>
            <person name="Tsubouchi T."/>
            <person name="Morono Y."/>
            <person name="Uchiyama I."/>
            <person name="Ito T."/>
            <person name="Fujiyama A."/>
            <person name="Inagaki F."/>
            <person name="Takami H."/>
        </authorList>
    </citation>
    <scope>NUCLEOTIDE SEQUENCE</scope>
    <source>
        <strain evidence="1">Expedition CK06-06</strain>
    </source>
</reference>
<evidence type="ECO:0000313" key="1">
    <source>
        <dbReference type="EMBL" id="GAH92934.1"/>
    </source>
</evidence>
<dbReference type="AlphaFoldDB" id="X1KS05"/>
<organism evidence="1">
    <name type="scientific">marine sediment metagenome</name>
    <dbReference type="NCBI Taxonomy" id="412755"/>
    <lineage>
        <taxon>unclassified sequences</taxon>
        <taxon>metagenomes</taxon>
        <taxon>ecological metagenomes</taxon>
    </lineage>
</organism>
<protein>
    <submittedName>
        <fullName evidence="1">Uncharacterized protein</fullName>
    </submittedName>
</protein>
<name>X1KS05_9ZZZZ</name>
<dbReference type="EMBL" id="BARV01001177">
    <property type="protein sequence ID" value="GAH92934.1"/>
    <property type="molecule type" value="Genomic_DNA"/>
</dbReference>
<proteinExistence type="predicted"/>